<gene>
    <name evidence="8" type="ORF">G6011_00460</name>
</gene>
<dbReference type="SUPFAM" id="SSF54373">
    <property type="entry name" value="FAD-linked reductases, C-terminal domain"/>
    <property type="match status" value="1"/>
</dbReference>
<evidence type="ECO:0000256" key="2">
    <source>
        <dbReference type="ARBA" id="ARBA00005995"/>
    </source>
</evidence>
<evidence type="ECO:0000256" key="3">
    <source>
        <dbReference type="ARBA" id="ARBA00023002"/>
    </source>
</evidence>
<dbReference type="PRINTS" id="PR00757">
    <property type="entry name" value="AMINEOXDASEF"/>
</dbReference>
<keyword evidence="3 6" id="KW-0560">Oxidoreductase</keyword>
<sequence>MSTFGFMNRFSGNGEIVSKKHLSTLDTYTKGKITLWRNNTRLAYMPDPASLVEVAGAPGQLNTWAAEVNTSSPWTYPKAGELDSMNFRHFIDQRVTLSNTCLVLTTACKAIFAAEPRQLYLLYVAALIAIKDGAQEKRVVGGTDLIPQTLAKKVGSEHIVLNAAVSTITKIPRDYKVVSRAGTVLAKEVVLAMAPPLLRQITFSPSLSTSRQQLNQEMEMASIEKGIPIYSTPFWRYENLSAQIHLFGAILGFILGDEMRALDKLTPAQCEEKLLADYKRYFGNSATNVTEFVLQRWDLEEWSRGGPVAVAPINVLTLYGSALRAKVDGLHFAGTETSPYWTGYMDGAIWGGERVAKEILQY</sequence>
<accession>A0AAD4NV31</accession>
<feature type="binding site" evidence="5">
    <location>
        <position position="336"/>
    </location>
    <ligand>
        <name>FAD</name>
        <dbReference type="ChEBI" id="CHEBI:57692"/>
    </ligand>
</feature>
<dbReference type="EC" id="1.4.3.-" evidence="6"/>
<dbReference type="InterPro" id="IPR050703">
    <property type="entry name" value="Flavin_MAO"/>
</dbReference>
<evidence type="ECO:0000256" key="1">
    <source>
        <dbReference type="ARBA" id="ARBA00001974"/>
    </source>
</evidence>
<dbReference type="PANTHER" id="PTHR43563:SF14">
    <property type="entry name" value="AMINE OXIDASE"/>
    <property type="match status" value="1"/>
</dbReference>
<reference evidence="8" key="1">
    <citation type="submission" date="2021-07" db="EMBL/GenBank/DDBJ databases">
        <title>Genome Resource of American Ginseng Black Spot Pathogen Alternaria panax.</title>
        <authorList>
            <person name="Qiu C."/>
            <person name="Wang W."/>
            <person name="Liu Z."/>
        </authorList>
    </citation>
    <scope>NUCLEOTIDE SEQUENCE</scope>
    <source>
        <strain evidence="8">BNCC115425</strain>
    </source>
</reference>
<keyword evidence="9" id="KW-1185">Reference proteome</keyword>
<feature type="domain" description="Amine oxidase" evidence="7">
    <location>
        <begin position="107"/>
        <end position="360"/>
    </location>
</feature>
<organism evidence="8 9">
    <name type="scientific">Alternaria panax</name>
    <dbReference type="NCBI Taxonomy" id="48097"/>
    <lineage>
        <taxon>Eukaryota</taxon>
        <taxon>Fungi</taxon>
        <taxon>Dikarya</taxon>
        <taxon>Ascomycota</taxon>
        <taxon>Pezizomycotina</taxon>
        <taxon>Dothideomycetes</taxon>
        <taxon>Pleosporomycetidae</taxon>
        <taxon>Pleosporales</taxon>
        <taxon>Pleosporineae</taxon>
        <taxon>Pleosporaceae</taxon>
        <taxon>Alternaria</taxon>
        <taxon>Alternaria sect. Panax</taxon>
    </lineage>
</organism>
<comment type="caution">
    <text evidence="8">The sequence shown here is derived from an EMBL/GenBank/DDBJ whole genome shotgun (WGS) entry which is preliminary data.</text>
</comment>
<evidence type="ECO:0000256" key="4">
    <source>
        <dbReference type="ARBA" id="ARBA00048448"/>
    </source>
</evidence>
<dbReference type="PANTHER" id="PTHR43563">
    <property type="entry name" value="AMINE OXIDASE"/>
    <property type="match status" value="1"/>
</dbReference>
<feature type="binding site" evidence="5">
    <location>
        <position position="253"/>
    </location>
    <ligand>
        <name>substrate</name>
    </ligand>
</feature>
<dbReference type="SUPFAM" id="SSF51905">
    <property type="entry name" value="FAD/NAD(P)-binding domain"/>
    <property type="match status" value="1"/>
</dbReference>
<name>A0AAD4NV31_9PLEO</name>
<dbReference type="InterPro" id="IPR036188">
    <property type="entry name" value="FAD/NAD-bd_sf"/>
</dbReference>
<dbReference type="EMBL" id="JAANER010000001">
    <property type="protein sequence ID" value="KAG9195339.1"/>
    <property type="molecule type" value="Genomic_DNA"/>
</dbReference>
<dbReference type="InterPro" id="IPR001613">
    <property type="entry name" value="Flavin_amine_oxidase"/>
</dbReference>
<dbReference type="InterPro" id="IPR002937">
    <property type="entry name" value="Amino_oxidase"/>
</dbReference>
<dbReference type="Proteomes" id="UP001199106">
    <property type="component" value="Unassembled WGS sequence"/>
</dbReference>
<evidence type="ECO:0000313" key="9">
    <source>
        <dbReference type="Proteomes" id="UP001199106"/>
    </source>
</evidence>
<comment type="cofactor">
    <cofactor evidence="1 6">
        <name>FAD</name>
        <dbReference type="ChEBI" id="CHEBI:57692"/>
    </cofactor>
</comment>
<dbReference type="Gene3D" id="3.50.50.60">
    <property type="entry name" value="FAD/NAD(P)-binding domain"/>
    <property type="match status" value="1"/>
</dbReference>
<keyword evidence="6" id="KW-0274">FAD</keyword>
<dbReference type="AlphaFoldDB" id="A0AAD4NV31"/>
<evidence type="ECO:0000313" key="8">
    <source>
        <dbReference type="EMBL" id="KAG9195339.1"/>
    </source>
</evidence>
<evidence type="ECO:0000259" key="7">
    <source>
        <dbReference type="Pfam" id="PF01593"/>
    </source>
</evidence>
<dbReference type="Pfam" id="PF01593">
    <property type="entry name" value="Amino_oxidase"/>
    <property type="match status" value="1"/>
</dbReference>
<proteinExistence type="inferred from homology"/>
<protein>
    <recommendedName>
        <fullName evidence="6">Amine oxidase</fullName>
        <ecNumber evidence="6">1.4.3.-</ecNumber>
    </recommendedName>
</protein>
<dbReference type="GO" id="GO:0097621">
    <property type="term" value="F:monoamine oxidase activity"/>
    <property type="evidence" value="ECO:0007669"/>
    <property type="project" value="UniProtKB-EC"/>
</dbReference>
<comment type="catalytic activity">
    <reaction evidence="4">
        <text>a secondary aliphatic amine + O2 + H2O = a primary amine + an aldehyde + H2O2</text>
        <dbReference type="Rhea" id="RHEA:26414"/>
        <dbReference type="ChEBI" id="CHEBI:15377"/>
        <dbReference type="ChEBI" id="CHEBI:15379"/>
        <dbReference type="ChEBI" id="CHEBI:16240"/>
        <dbReference type="ChEBI" id="CHEBI:17478"/>
        <dbReference type="ChEBI" id="CHEBI:58855"/>
        <dbReference type="ChEBI" id="CHEBI:65296"/>
        <dbReference type="EC" id="1.4.3.4"/>
    </reaction>
</comment>
<feature type="binding site" evidence="5">
    <location>
        <position position="165"/>
    </location>
    <ligand>
        <name>FAD</name>
        <dbReference type="ChEBI" id="CHEBI:57692"/>
    </ligand>
</feature>
<keyword evidence="6" id="KW-0285">Flavoprotein</keyword>
<evidence type="ECO:0000256" key="6">
    <source>
        <dbReference type="RuleBase" id="RU362067"/>
    </source>
</evidence>
<comment type="similarity">
    <text evidence="2 6">Belongs to the flavin monoamine oxidase family.</text>
</comment>
<evidence type="ECO:0000256" key="5">
    <source>
        <dbReference type="PIRSR" id="PIRSR601613-1"/>
    </source>
</evidence>